<name>A0ACC2GS58_DALPE</name>
<sequence length="481" mass="55667">MPRERWQGEDYYWDNYEFRRPRQRRLSPSPTGRRYNRSQFNNYEYDGRSYAEVARAARSRMPNPTEQQWAPRGNTRAQFNDNRRGPRRREDRSYPRRRRYDDHQQKERRRPSRDQGVRTRGQGRREWSNRDPPSNKPTSTDPEFTAKTRGIFRLIKATHHLGNVTAEHPPASIAKMADQLMAAIKPASPTTSTMTLIEGNARYWAQNTLIILRDHYQDDIQNNIQILIQLETWDWARNFDIATTWAKNQFGRRLRGETLDKVRSQLQEKMVNTVRTRDTPQPRLEERRQMVSTQTMTEDEPPPPVPEVRNYKQTIMVEVHPPPRRAMDSVLLLTPEPRSRSGNVDWTTRTTPAHEEQSEGQLEREGDGNSSPLFLSPSPPHSPVLPFVSLPLLGPSALTSFQVPREQRRGQRSRESTSGIREPQQGEPTLQTIDEDPGEATTNQEGPFVPPVVMTPRYQGTPSQSDLSSEEELSGHGCPHP</sequence>
<evidence type="ECO:0000313" key="1">
    <source>
        <dbReference type="EMBL" id="KAJ8006390.1"/>
    </source>
</evidence>
<comment type="caution">
    <text evidence="1">The sequence shown here is derived from an EMBL/GenBank/DDBJ whole genome shotgun (WGS) entry which is preliminary data.</text>
</comment>
<evidence type="ECO:0000313" key="2">
    <source>
        <dbReference type="Proteomes" id="UP001157502"/>
    </source>
</evidence>
<reference evidence="1" key="1">
    <citation type="submission" date="2021-05" db="EMBL/GenBank/DDBJ databases">
        <authorList>
            <person name="Pan Q."/>
            <person name="Jouanno E."/>
            <person name="Zahm M."/>
            <person name="Klopp C."/>
            <person name="Cabau C."/>
            <person name="Louis A."/>
            <person name="Berthelot C."/>
            <person name="Parey E."/>
            <person name="Roest Crollius H."/>
            <person name="Montfort J."/>
            <person name="Robinson-Rechavi M."/>
            <person name="Bouchez O."/>
            <person name="Lampietro C."/>
            <person name="Lopez Roques C."/>
            <person name="Donnadieu C."/>
            <person name="Postlethwait J."/>
            <person name="Bobe J."/>
            <person name="Dillon D."/>
            <person name="Chandos A."/>
            <person name="von Hippel F."/>
            <person name="Guiguen Y."/>
        </authorList>
    </citation>
    <scope>NUCLEOTIDE SEQUENCE</scope>
    <source>
        <strain evidence="1">YG-Jan2019</strain>
    </source>
</reference>
<dbReference type="Proteomes" id="UP001157502">
    <property type="component" value="Chromosome 10"/>
</dbReference>
<protein>
    <submittedName>
        <fullName evidence="1">Uncharacterized protein</fullName>
    </submittedName>
</protein>
<dbReference type="EMBL" id="CM055737">
    <property type="protein sequence ID" value="KAJ8006390.1"/>
    <property type="molecule type" value="Genomic_DNA"/>
</dbReference>
<organism evidence="1 2">
    <name type="scientific">Dallia pectoralis</name>
    <name type="common">Alaska blackfish</name>
    <dbReference type="NCBI Taxonomy" id="75939"/>
    <lineage>
        <taxon>Eukaryota</taxon>
        <taxon>Metazoa</taxon>
        <taxon>Chordata</taxon>
        <taxon>Craniata</taxon>
        <taxon>Vertebrata</taxon>
        <taxon>Euteleostomi</taxon>
        <taxon>Actinopterygii</taxon>
        <taxon>Neopterygii</taxon>
        <taxon>Teleostei</taxon>
        <taxon>Protacanthopterygii</taxon>
        <taxon>Esociformes</taxon>
        <taxon>Umbridae</taxon>
        <taxon>Dallia</taxon>
    </lineage>
</organism>
<accession>A0ACC2GS58</accession>
<keyword evidence="2" id="KW-1185">Reference proteome</keyword>
<proteinExistence type="predicted"/>
<gene>
    <name evidence="1" type="ORF">DPEC_G00134730</name>
</gene>